<evidence type="ECO:0000256" key="2">
    <source>
        <dbReference type="ARBA" id="ARBA00022801"/>
    </source>
</evidence>
<dbReference type="Gene3D" id="3.40.720.10">
    <property type="entry name" value="Alkaline Phosphatase, subunit A"/>
    <property type="match status" value="1"/>
</dbReference>
<evidence type="ECO:0000259" key="4">
    <source>
        <dbReference type="Pfam" id="PF00884"/>
    </source>
</evidence>
<dbReference type="RefSeq" id="WP_201682148.1">
    <property type="nucleotide sequence ID" value="NZ_JAEQNA010000001.1"/>
</dbReference>
<sequence length="523" mass="58421">MRPNFLVFIVDQLNASHLGCWGNRQIATPHIDALAARGWSAAECHVASPICMPNRASIMTGRMPSAHGVRHNGIPLSLASRTFVELLHEAGYETSLCGKSHLQNITDKKPAPHPGRPVYGKDAQRPYPGDHRQESIARWREDPAFEPALPYYGFGHLDLAIEHGDCPQGHYRRWLAREHPQALELAGPAKAIPTPEYRLSQVRQAWRTRVPEELHPTAWIADRAIERLQGAAARERPFFVYCSFPDPHHPYTPPGRYWDLYRPEDVELPASFHSSEPPPHLAWLRGERDAGRAVKDSQACFAATERETREAIALNWGSLSFIDAQVGRVLEALEASGQAGNTVVVFTSDHGEFAGEHQLLLKGSLHYPSLTRTPLIWRDPAAAEGGRRSDALLSSIDISASIFERVGLEPYNGLQGRSFLPLVRQEPGHASREHLLIEEEGQRTYFGFDGPVRMRTLLSPTHRLSVYDGAEWGELYDRRADPTESRNLWNDPAQRALRGELLGELARQMLAHADTSPAPTAFA</sequence>
<evidence type="ECO:0000313" key="5">
    <source>
        <dbReference type="EMBL" id="MBL0419093.1"/>
    </source>
</evidence>
<proteinExistence type="predicted"/>
<dbReference type="Proteomes" id="UP000613011">
    <property type="component" value="Unassembled WGS sequence"/>
</dbReference>
<dbReference type="GO" id="GO:0008484">
    <property type="term" value="F:sulfuric ester hydrolase activity"/>
    <property type="evidence" value="ECO:0007669"/>
    <property type="project" value="TreeGrafter"/>
</dbReference>
<reference evidence="5" key="1">
    <citation type="submission" date="2021-01" db="EMBL/GenBank/DDBJ databases">
        <title>Ramlibacter sp. strain AW1 16S ribosomal RNA gene Genome sequencing and assembly.</title>
        <authorList>
            <person name="Kang M."/>
        </authorList>
    </citation>
    <scope>NUCLEOTIDE SEQUENCE</scope>
    <source>
        <strain evidence="5">AW1</strain>
    </source>
</reference>
<dbReference type="GO" id="GO:0046872">
    <property type="term" value="F:metal ion binding"/>
    <property type="evidence" value="ECO:0007669"/>
    <property type="project" value="UniProtKB-KW"/>
</dbReference>
<dbReference type="AlphaFoldDB" id="A0A937D4P1"/>
<organism evidence="5 6">
    <name type="scientific">Ramlibacter aurantiacus</name>
    <dbReference type="NCBI Taxonomy" id="2801330"/>
    <lineage>
        <taxon>Bacteria</taxon>
        <taxon>Pseudomonadati</taxon>
        <taxon>Pseudomonadota</taxon>
        <taxon>Betaproteobacteria</taxon>
        <taxon>Burkholderiales</taxon>
        <taxon>Comamonadaceae</taxon>
        <taxon>Ramlibacter</taxon>
    </lineage>
</organism>
<comment type="caution">
    <text evidence="5">The sequence shown here is derived from an EMBL/GenBank/DDBJ whole genome shotgun (WGS) entry which is preliminary data.</text>
</comment>
<gene>
    <name evidence="5" type="ORF">JI739_01915</name>
</gene>
<dbReference type="GO" id="GO:0005737">
    <property type="term" value="C:cytoplasm"/>
    <property type="evidence" value="ECO:0007669"/>
    <property type="project" value="TreeGrafter"/>
</dbReference>
<keyword evidence="6" id="KW-1185">Reference proteome</keyword>
<dbReference type="InterPro" id="IPR000917">
    <property type="entry name" value="Sulfatase_N"/>
</dbReference>
<keyword evidence="1" id="KW-0479">Metal-binding</keyword>
<accession>A0A937D4P1</accession>
<dbReference type="EMBL" id="JAEQNA010000001">
    <property type="protein sequence ID" value="MBL0419093.1"/>
    <property type="molecule type" value="Genomic_DNA"/>
</dbReference>
<protein>
    <submittedName>
        <fullName evidence="5">Sulfatase-like hydrolase/transferase</fullName>
    </submittedName>
</protein>
<dbReference type="Pfam" id="PF00884">
    <property type="entry name" value="Sulfatase"/>
    <property type="match status" value="1"/>
</dbReference>
<keyword evidence="2 5" id="KW-0378">Hydrolase</keyword>
<evidence type="ECO:0000256" key="1">
    <source>
        <dbReference type="ARBA" id="ARBA00022723"/>
    </source>
</evidence>
<feature type="domain" description="Sulfatase N-terminal" evidence="4">
    <location>
        <begin position="3"/>
        <end position="407"/>
    </location>
</feature>
<dbReference type="PANTHER" id="PTHR45953">
    <property type="entry name" value="IDURONATE 2-SULFATASE"/>
    <property type="match status" value="1"/>
</dbReference>
<dbReference type="SUPFAM" id="SSF53649">
    <property type="entry name" value="Alkaline phosphatase-like"/>
    <property type="match status" value="1"/>
</dbReference>
<dbReference type="InterPro" id="IPR017850">
    <property type="entry name" value="Alkaline_phosphatase_core_sf"/>
</dbReference>
<evidence type="ECO:0000313" key="6">
    <source>
        <dbReference type="Proteomes" id="UP000613011"/>
    </source>
</evidence>
<feature type="region of interest" description="Disordered" evidence="3">
    <location>
        <begin position="103"/>
        <end position="130"/>
    </location>
</feature>
<evidence type="ECO:0000256" key="3">
    <source>
        <dbReference type="SAM" id="MobiDB-lite"/>
    </source>
</evidence>
<name>A0A937D4P1_9BURK</name>
<dbReference type="PANTHER" id="PTHR45953:SF1">
    <property type="entry name" value="IDURONATE 2-SULFATASE"/>
    <property type="match status" value="1"/>
</dbReference>